<comment type="caution">
    <text evidence="11">The sequence shown here is derived from an EMBL/GenBank/DDBJ whole genome shotgun (WGS) entry which is preliminary data.</text>
</comment>
<evidence type="ECO:0000259" key="9">
    <source>
        <dbReference type="PROSITE" id="PS50112"/>
    </source>
</evidence>
<dbReference type="SUPFAM" id="SSF47384">
    <property type="entry name" value="Homodimeric domain of signal transducing histidine kinase"/>
    <property type="match status" value="1"/>
</dbReference>
<dbReference type="Pfam" id="PF08448">
    <property type="entry name" value="PAS_4"/>
    <property type="match status" value="1"/>
</dbReference>
<dbReference type="CDD" id="cd12914">
    <property type="entry name" value="PDC1_DGC_like"/>
    <property type="match status" value="1"/>
</dbReference>
<evidence type="ECO:0000259" key="8">
    <source>
        <dbReference type="PROSITE" id="PS50109"/>
    </source>
</evidence>
<evidence type="ECO:0000256" key="6">
    <source>
        <dbReference type="ARBA" id="ARBA00023012"/>
    </source>
</evidence>
<evidence type="ECO:0000259" key="10">
    <source>
        <dbReference type="PROSITE" id="PS50113"/>
    </source>
</evidence>
<reference evidence="11 12" key="1">
    <citation type="journal article" date="2019" name="Int. J. Syst. Evol. Microbiol.">
        <title>The Global Catalogue of Microorganisms (GCM) 10K type strain sequencing project: providing services to taxonomists for standard genome sequencing and annotation.</title>
        <authorList>
            <consortium name="The Broad Institute Genomics Platform"/>
            <consortium name="The Broad Institute Genome Sequencing Center for Infectious Disease"/>
            <person name="Wu L."/>
            <person name="Ma J."/>
        </authorList>
    </citation>
    <scope>NUCLEOTIDE SEQUENCE [LARGE SCALE GENOMIC DNA]</scope>
    <source>
        <strain evidence="11 12">JCM 15503</strain>
    </source>
</reference>
<evidence type="ECO:0000256" key="5">
    <source>
        <dbReference type="ARBA" id="ARBA00022777"/>
    </source>
</evidence>
<gene>
    <name evidence="11" type="ORF">GCM10009107_52930</name>
</gene>
<accession>A0ABN1KFU4</accession>
<dbReference type="Pfam" id="PF02518">
    <property type="entry name" value="HATPase_c"/>
    <property type="match status" value="1"/>
</dbReference>
<keyword evidence="7" id="KW-0472">Membrane</keyword>
<dbReference type="Proteomes" id="UP001500279">
    <property type="component" value="Unassembled WGS sequence"/>
</dbReference>
<feature type="domain" description="PAS" evidence="9">
    <location>
        <begin position="464"/>
        <end position="522"/>
    </location>
</feature>
<dbReference type="SUPFAM" id="SSF55874">
    <property type="entry name" value="ATPase domain of HSP90 chaperone/DNA topoisomerase II/histidine kinase"/>
    <property type="match status" value="1"/>
</dbReference>
<dbReference type="PROSITE" id="PS50113">
    <property type="entry name" value="PAC"/>
    <property type="match status" value="2"/>
</dbReference>
<dbReference type="Pfam" id="PF00512">
    <property type="entry name" value="HisKA"/>
    <property type="match status" value="1"/>
</dbReference>
<dbReference type="PRINTS" id="PR00344">
    <property type="entry name" value="BCTRLSENSOR"/>
</dbReference>
<name>A0ABN1KFU4_9BURK</name>
<dbReference type="InterPro" id="IPR036097">
    <property type="entry name" value="HisK_dim/P_sf"/>
</dbReference>
<proteinExistence type="predicted"/>
<keyword evidence="6" id="KW-0902">Two-component regulatory system</keyword>
<dbReference type="SMART" id="SM00387">
    <property type="entry name" value="HATPase_c"/>
    <property type="match status" value="1"/>
</dbReference>
<dbReference type="InterPro" id="IPR001610">
    <property type="entry name" value="PAC"/>
</dbReference>
<dbReference type="CDD" id="cd12915">
    <property type="entry name" value="PDC2_DGC_like"/>
    <property type="match status" value="1"/>
</dbReference>
<dbReference type="CDD" id="cd00130">
    <property type="entry name" value="PAS"/>
    <property type="match status" value="2"/>
</dbReference>
<dbReference type="InterPro" id="IPR035965">
    <property type="entry name" value="PAS-like_dom_sf"/>
</dbReference>
<keyword evidence="7" id="KW-0812">Transmembrane</keyword>
<dbReference type="InterPro" id="IPR050736">
    <property type="entry name" value="Sensor_HK_Regulatory"/>
</dbReference>
<dbReference type="PANTHER" id="PTHR43711:SF31">
    <property type="entry name" value="HISTIDINE KINASE"/>
    <property type="match status" value="1"/>
</dbReference>
<evidence type="ECO:0000256" key="2">
    <source>
        <dbReference type="ARBA" id="ARBA00012438"/>
    </source>
</evidence>
<dbReference type="EC" id="2.7.13.3" evidence="2"/>
<dbReference type="PROSITE" id="PS50109">
    <property type="entry name" value="HIS_KIN"/>
    <property type="match status" value="1"/>
</dbReference>
<dbReference type="InterPro" id="IPR003594">
    <property type="entry name" value="HATPase_dom"/>
</dbReference>
<dbReference type="SMART" id="SM00388">
    <property type="entry name" value="HisKA"/>
    <property type="match status" value="1"/>
</dbReference>
<keyword evidence="3" id="KW-0597">Phosphoprotein</keyword>
<dbReference type="PANTHER" id="PTHR43711">
    <property type="entry name" value="TWO-COMPONENT HISTIDINE KINASE"/>
    <property type="match status" value="1"/>
</dbReference>
<dbReference type="PROSITE" id="PS50112">
    <property type="entry name" value="PAS"/>
    <property type="match status" value="1"/>
</dbReference>
<dbReference type="InterPro" id="IPR004358">
    <property type="entry name" value="Sig_transdc_His_kin-like_C"/>
</dbReference>
<dbReference type="SMART" id="SM00091">
    <property type="entry name" value="PAS"/>
    <property type="match status" value="2"/>
</dbReference>
<feature type="domain" description="PAC" evidence="10">
    <location>
        <begin position="538"/>
        <end position="590"/>
    </location>
</feature>
<dbReference type="InterPro" id="IPR036890">
    <property type="entry name" value="HATPase_C_sf"/>
</dbReference>
<evidence type="ECO:0000256" key="4">
    <source>
        <dbReference type="ARBA" id="ARBA00022679"/>
    </source>
</evidence>
<dbReference type="Gene3D" id="1.10.287.130">
    <property type="match status" value="1"/>
</dbReference>
<evidence type="ECO:0000313" key="11">
    <source>
        <dbReference type="EMBL" id="GAA0765624.1"/>
    </source>
</evidence>
<dbReference type="InterPro" id="IPR005467">
    <property type="entry name" value="His_kinase_dom"/>
</dbReference>
<protein>
    <recommendedName>
        <fullName evidence="2">histidine kinase</fullName>
        <ecNumber evidence="2">2.7.13.3</ecNumber>
    </recommendedName>
</protein>
<dbReference type="InterPro" id="IPR000700">
    <property type="entry name" value="PAS-assoc_C"/>
</dbReference>
<dbReference type="SUPFAM" id="SSF55785">
    <property type="entry name" value="PYP-like sensor domain (PAS domain)"/>
    <property type="match status" value="2"/>
</dbReference>
<dbReference type="EMBL" id="BAAAEW010000042">
    <property type="protein sequence ID" value="GAA0765624.1"/>
    <property type="molecule type" value="Genomic_DNA"/>
</dbReference>
<dbReference type="InterPro" id="IPR000014">
    <property type="entry name" value="PAS"/>
</dbReference>
<sequence length="834" mass="90882">MDMDVAPTLATVDSLGLDRRLARWLVLANLVMLAFLAGLATLALQGSYRTHAQRAQATSENLATTLQQTIASELAQVDLALLNVRTSLRRSGQTSESTDPVVEAVLADQMRVLPVLDSLRIADASGLVRHGPGVAGAPVNMSNRLVFQRARDEASDSLQVSEPLQARISRKWVIAVVRRLERPDGSFDGVVYATLAVDHFQQILGAMDLGPQDAVTLRSTSLQLIARHSPLAAAQPVPVGNAVVSAELAAAVRANPASGSFMSVTPVDKVERLTAYRQVKPYPLMVLVGLGTEDFFSPWHEQRAQLLGLLLALTLAMAGGSVIALRSARRQTAASRALLAEARRSETLLRVACDGIHVLDRSGALVRCSDSFATMLDQAPRAMPGRNVRSWEAVMTDTELAERLRGIQVGETQRFETRHRRRDGSLIEVEVQSRAAEIDGRELIYCAARDITERKQMQAELAESAQRIRDLYDQAPCGYHSLDANGVFVHVNATSAAWLGLPASELIGQRRITDFFTDEGRDAFALNFPLLQATGRVQDLEFDLLSANGARRRVQISATAIYDDQGRFLMSRSVVHDITPLQEAQALRLAAVQLQAENRNLQASSRVQQAFLNNLSHELRTPLNAVLGLSRLLRSGTVAPGSPKHEEFLDLIGRSGQQLLGLIDTILQYSRAEAGKLPLLPERTELTSLVAELQAVFEEQLQARQQVLQVSIAPAVQSVMLDPLRLKQVLATYLANAIKFSPDQGVLQLRAQRDGDRGLRIEVEDHGIGIAGSDLSRIFMPFRQLSEGTAKRYAGVGIGLALARRIIESQGGSVGVRSREGQGSVFHLVLPDVV</sequence>
<organism evidence="11 12">
    <name type="scientific">Ideonella azotifigens</name>
    <dbReference type="NCBI Taxonomy" id="513160"/>
    <lineage>
        <taxon>Bacteria</taxon>
        <taxon>Pseudomonadati</taxon>
        <taxon>Pseudomonadota</taxon>
        <taxon>Betaproteobacteria</taxon>
        <taxon>Burkholderiales</taxon>
        <taxon>Sphaerotilaceae</taxon>
        <taxon>Ideonella</taxon>
    </lineage>
</organism>
<keyword evidence="5" id="KW-0418">Kinase</keyword>
<dbReference type="Gene3D" id="3.30.565.10">
    <property type="entry name" value="Histidine kinase-like ATPase, C-terminal domain"/>
    <property type="match status" value="1"/>
</dbReference>
<dbReference type="Gene3D" id="3.30.450.20">
    <property type="entry name" value="PAS domain"/>
    <property type="match status" value="4"/>
</dbReference>
<keyword evidence="4" id="KW-0808">Transferase</keyword>
<keyword evidence="7" id="KW-1133">Transmembrane helix</keyword>
<dbReference type="NCBIfam" id="TIGR00229">
    <property type="entry name" value="sensory_box"/>
    <property type="match status" value="2"/>
</dbReference>
<dbReference type="InterPro" id="IPR003661">
    <property type="entry name" value="HisK_dim/P_dom"/>
</dbReference>
<evidence type="ECO:0000256" key="3">
    <source>
        <dbReference type="ARBA" id="ARBA00022553"/>
    </source>
</evidence>
<dbReference type="Pfam" id="PF13426">
    <property type="entry name" value="PAS_9"/>
    <property type="match status" value="1"/>
</dbReference>
<feature type="domain" description="PAC" evidence="10">
    <location>
        <begin position="413"/>
        <end position="463"/>
    </location>
</feature>
<dbReference type="Pfam" id="PF22588">
    <property type="entry name" value="dCache_1_like"/>
    <property type="match status" value="1"/>
</dbReference>
<evidence type="ECO:0000256" key="7">
    <source>
        <dbReference type="SAM" id="Phobius"/>
    </source>
</evidence>
<feature type="domain" description="Histidine kinase" evidence="8">
    <location>
        <begin position="614"/>
        <end position="834"/>
    </location>
</feature>
<evidence type="ECO:0000313" key="12">
    <source>
        <dbReference type="Proteomes" id="UP001500279"/>
    </source>
</evidence>
<feature type="transmembrane region" description="Helical" evidence="7">
    <location>
        <begin position="24"/>
        <end position="44"/>
    </location>
</feature>
<dbReference type="InterPro" id="IPR054327">
    <property type="entry name" value="His-kinase-like_sensor"/>
</dbReference>
<dbReference type="CDD" id="cd00082">
    <property type="entry name" value="HisKA"/>
    <property type="match status" value="1"/>
</dbReference>
<comment type="catalytic activity">
    <reaction evidence="1">
        <text>ATP + protein L-histidine = ADP + protein N-phospho-L-histidine.</text>
        <dbReference type="EC" id="2.7.13.3"/>
    </reaction>
</comment>
<evidence type="ECO:0000256" key="1">
    <source>
        <dbReference type="ARBA" id="ARBA00000085"/>
    </source>
</evidence>
<dbReference type="SMART" id="SM00086">
    <property type="entry name" value="PAC"/>
    <property type="match status" value="2"/>
</dbReference>
<keyword evidence="12" id="KW-1185">Reference proteome</keyword>
<dbReference type="InterPro" id="IPR013656">
    <property type="entry name" value="PAS_4"/>
</dbReference>